<organism evidence="1 2">
    <name type="scientific">Saponaria officinalis</name>
    <name type="common">Common soapwort</name>
    <name type="synonym">Lychnis saponaria</name>
    <dbReference type="NCBI Taxonomy" id="3572"/>
    <lineage>
        <taxon>Eukaryota</taxon>
        <taxon>Viridiplantae</taxon>
        <taxon>Streptophyta</taxon>
        <taxon>Embryophyta</taxon>
        <taxon>Tracheophyta</taxon>
        <taxon>Spermatophyta</taxon>
        <taxon>Magnoliopsida</taxon>
        <taxon>eudicotyledons</taxon>
        <taxon>Gunneridae</taxon>
        <taxon>Pentapetalae</taxon>
        <taxon>Caryophyllales</taxon>
        <taxon>Caryophyllaceae</taxon>
        <taxon>Caryophylleae</taxon>
        <taxon>Saponaria</taxon>
    </lineage>
</organism>
<dbReference type="EMBL" id="JBDFQZ010000001">
    <property type="protein sequence ID" value="KAK9755162.1"/>
    <property type="molecule type" value="Genomic_DNA"/>
</dbReference>
<dbReference type="InterPro" id="IPR004320">
    <property type="entry name" value="BPS1_pln"/>
</dbReference>
<dbReference type="AlphaFoldDB" id="A0AAW1NBG9"/>
<sequence length="232" mass="26745">MLSILQNFSDLKDLHKCANDLLHSPQIKQSLIQHQHEISSVGHIADASLEMLDQCGATRDILLMVKDHLHDLQHTVRRAKSDGPDFEAQISAHGLFRKKLKKELAKCLRSIKSSKNNIFTLDLSLIDQSLIIIVHVLREIRSTTILALESLLSLLSMPTTISIVHNQMSIRSKFRRNNCRKFLERCDSMEVRMKNKRLEEVEKAIWKVEIEIHGIVRRLIHTRVLLLNILNC</sequence>
<accession>A0AAW1NBG9</accession>
<gene>
    <name evidence="1" type="ORF">RND81_01G006200</name>
</gene>
<proteinExistence type="predicted"/>
<dbReference type="PANTHER" id="PTHR33070">
    <property type="entry name" value="OS06G0725500 PROTEIN"/>
    <property type="match status" value="1"/>
</dbReference>
<comment type="caution">
    <text evidence="1">The sequence shown here is derived from an EMBL/GenBank/DDBJ whole genome shotgun (WGS) entry which is preliminary data.</text>
</comment>
<dbReference type="Proteomes" id="UP001443914">
    <property type="component" value="Unassembled WGS sequence"/>
</dbReference>
<name>A0AAW1NBG9_SAPOF</name>
<keyword evidence="2" id="KW-1185">Reference proteome</keyword>
<evidence type="ECO:0000313" key="1">
    <source>
        <dbReference type="EMBL" id="KAK9755162.1"/>
    </source>
</evidence>
<dbReference type="PANTHER" id="PTHR33070:SF7">
    <property type="entry name" value="RX N-TERMINAL DOMAIN-CONTAINING PROTEIN"/>
    <property type="match status" value="1"/>
</dbReference>
<evidence type="ECO:0000313" key="2">
    <source>
        <dbReference type="Proteomes" id="UP001443914"/>
    </source>
</evidence>
<dbReference type="GO" id="GO:0048364">
    <property type="term" value="P:root development"/>
    <property type="evidence" value="ECO:0007669"/>
    <property type="project" value="InterPro"/>
</dbReference>
<protein>
    <submittedName>
        <fullName evidence="1">Uncharacterized protein</fullName>
    </submittedName>
</protein>
<dbReference type="Pfam" id="PF03087">
    <property type="entry name" value="BPS1"/>
    <property type="match status" value="1"/>
</dbReference>
<dbReference type="GO" id="GO:0048367">
    <property type="term" value="P:shoot system development"/>
    <property type="evidence" value="ECO:0007669"/>
    <property type="project" value="InterPro"/>
</dbReference>
<reference evidence="1" key="1">
    <citation type="submission" date="2024-03" db="EMBL/GenBank/DDBJ databases">
        <title>WGS assembly of Saponaria officinalis var. Norfolk2.</title>
        <authorList>
            <person name="Jenkins J."/>
            <person name="Shu S."/>
            <person name="Grimwood J."/>
            <person name="Barry K."/>
            <person name="Goodstein D."/>
            <person name="Schmutz J."/>
            <person name="Leebens-Mack J."/>
            <person name="Osbourn A."/>
        </authorList>
    </citation>
    <scope>NUCLEOTIDE SEQUENCE [LARGE SCALE GENOMIC DNA]</scope>
    <source>
        <strain evidence="1">JIC</strain>
    </source>
</reference>